<dbReference type="AlphaFoldDB" id="A0A4P6F013"/>
<evidence type="ECO:0000313" key="3">
    <source>
        <dbReference type="Proteomes" id="UP000292118"/>
    </source>
</evidence>
<protein>
    <submittedName>
        <fullName evidence="2">Uncharacterized protein</fullName>
    </submittedName>
</protein>
<gene>
    <name evidence="2" type="ORF">ET471_00900</name>
</gene>
<accession>A0A4P6F013</accession>
<proteinExistence type="predicted"/>
<evidence type="ECO:0000256" key="1">
    <source>
        <dbReference type="SAM" id="SignalP"/>
    </source>
</evidence>
<dbReference type="KEGG" id="xya:ET471_00900"/>
<dbReference type="RefSeq" id="WP_129186184.1">
    <property type="nucleotide sequence ID" value="NZ_CP035493.1"/>
</dbReference>
<feature type="signal peptide" evidence="1">
    <location>
        <begin position="1"/>
        <end position="27"/>
    </location>
</feature>
<keyword evidence="1" id="KW-0732">Signal</keyword>
<dbReference type="Proteomes" id="UP000292118">
    <property type="component" value="Chromosome"/>
</dbReference>
<evidence type="ECO:0000313" key="2">
    <source>
        <dbReference type="EMBL" id="QAY68782.1"/>
    </source>
</evidence>
<dbReference type="EMBL" id="CP035493">
    <property type="protein sequence ID" value="QAY68782.1"/>
    <property type="molecule type" value="Genomic_DNA"/>
</dbReference>
<reference evidence="2 3" key="1">
    <citation type="submission" date="2019-01" db="EMBL/GenBank/DDBJ databases">
        <title>Genome sequencing of strain FW10M-9.</title>
        <authorList>
            <person name="Heo J."/>
            <person name="Kim S.-J."/>
            <person name="Kim J.-S."/>
            <person name="Hong S.-B."/>
            <person name="Kwon S.-W."/>
        </authorList>
    </citation>
    <scope>NUCLEOTIDE SEQUENCE [LARGE SCALE GENOMIC DNA]</scope>
    <source>
        <strain evidence="2 3">FW10M-9</strain>
    </source>
</reference>
<sequence length="117" mass="11564">MKKSVCRLIGVAVAGALSIGGMGAAHALTATVSVDGVVRATATTGTKSVSVKDNSDDGRWVQAQYTVSGSGGTVYAFNNKSGPGATATKTGLANNVNGLLACRSGALLGGMQCGSWK</sequence>
<keyword evidence="3" id="KW-1185">Reference proteome</keyword>
<organism evidence="2 3">
    <name type="scientific">Xylanimonas protaetiae</name>
    <dbReference type="NCBI Taxonomy" id="2509457"/>
    <lineage>
        <taxon>Bacteria</taxon>
        <taxon>Bacillati</taxon>
        <taxon>Actinomycetota</taxon>
        <taxon>Actinomycetes</taxon>
        <taxon>Micrococcales</taxon>
        <taxon>Promicromonosporaceae</taxon>
        <taxon>Xylanimonas</taxon>
    </lineage>
</organism>
<name>A0A4P6F013_9MICO</name>
<feature type="chain" id="PRO_5020246115" evidence="1">
    <location>
        <begin position="28"/>
        <end position="117"/>
    </location>
</feature>